<reference evidence="2 3" key="1">
    <citation type="submission" date="2020-08" db="EMBL/GenBank/DDBJ databases">
        <title>Genomic Encyclopedia of Type Strains, Phase III (KMG-III): the genomes of soil and plant-associated and newly described type strains.</title>
        <authorList>
            <person name="Whitman W."/>
        </authorList>
    </citation>
    <scope>NUCLEOTIDE SEQUENCE [LARGE SCALE GENOMIC DNA]</scope>
    <source>
        <strain evidence="2 3">CECT 5862</strain>
    </source>
</reference>
<dbReference type="AlphaFoldDB" id="A0A7W5AXU2"/>
<dbReference type="SUPFAM" id="SSF53335">
    <property type="entry name" value="S-adenosyl-L-methionine-dependent methyltransferases"/>
    <property type="match status" value="1"/>
</dbReference>
<dbReference type="GO" id="GO:0008168">
    <property type="term" value="F:methyltransferase activity"/>
    <property type="evidence" value="ECO:0007669"/>
    <property type="project" value="UniProtKB-KW"/>
</dbReference>
<comment type="caution">
    <text evidence="2">The sequence shown here is derived from an EMBL/GenBank/DDBJ whole genome shotgun (WGS) entry which is preliminary data.</text>
</comment>
<dbReference type="RefSeq" id="WP_221401280.1">
    <property type="nucleotide sequence ID" value="NZ_JACHXK010000004.1"/>
</dbReference>
<protein>
    <submittedName>
        <fullName evidence="2">SAM-dependent methyltransferase</fullName>
    </submittedName>
</protein>
<name>A0A7W5AXU2_9BACL</name>
<sequence>MKARGERKVSGSEWDERIDYLRNTRWMLYNEDYLEFLARKVWAIDRPVRLIDFGCGYGFMGLALLPLLPEGSTYTGIDAGTKLIAEARRVFRELPYPSAFIEGDLLEVPLERQYDMAVSHAVVMHMEQPNSMLQRMIDCVVPGGRVACFESHWIANAANQHVDGHEQSDLVQLGALQRLYEADARRTGKDGNIGMKLPILMSKLGLQHVACRVSDRVNFLNPHEEPEIRNQLLQSLGFGHPGDREAYAAGLIARGLTPEEASLMYEDELFFAERLDADTFMTYAPNMKISYGIVAKESGL</sequence>
<feature type="domain" description="Methyltransferase type 12" evidence="1">
    <location>
        <begin position="51"/>
        <end position="146"/>
    </location>
</feature>
<accession>A0A7W5AXU2</accession>
<dbReference type="CDD" id="cd02440">
    <property type="entry name" value="AdoMet_MTases"/>
    <property type="match status" value="1"/>
</dbReference>
<dbReference type="InterPro" id="IPR029063">
    <property type="entry name" value="SAM-dependent_MTases_sf"/>
</dbReference>
<keyword evidence="2" id="KW-0808">Transferase</keyword>
<dbReference type="EMBL" id="JACHXK010000004">
    <property type="protein sequence ID" value="MBB3110266.1"/>
    <property type="molecule type" value="Genomic_DNA"/>
</dbReference>
<dbReference type="Gene3D" id="1.10.150.350">
    <property type="match status" value="1"/>
</dbReference>
<dbReference type="PANTHER" id="PTHR43861">
    <property type="entry name" value="TRANS-ACONITATE 2-METHYLTRANSFERASE-RELATED"/>
    <property type="match status" value="1"/>
</dbReference>
<dbReference type="Gene3D" id="3.40.50.150">
    <property type="entry name" value="Vaccinia Virus protein VP39"/>
    <property type="match status" value="1"/>
</dbReference>
<gene>
    <name evidence="2" type="ORF">FHS18_002333</name>
</gene>
<dbReference type="Pfam" id="PF08242">
    <property type="entry name" value="Methyltransf_12"/>
    <property type="match status" value="1"/>
</dbReference>
<keyword evidence="2" id="KW-0489">Methyltransferase</keyword>
<dbReference type="GO" id="GO:0032259">
    <property type="term" value="P:methylation"/>
    <property type="evidence" value="ECO:0007669"/>
    <property type="project" value="UniProtKB-KW"/>
</dbReference>
<evidence type="ECO:0000259" key="1">
    <source>
        <dbReference type="Pfam" id="PF08242"/>
    </source>
</evidence>
<keyword evidence="3" id="KW-1185">Reference proteome</keyword>
<proteinExistence type="predicted"/>
<organism evidence="2 3">
    <name type="scientific">Paenibacillus phyllosphaerae</name>
    <dbReference type="NCBI Taxonomy" id="274593"/>
    <lineage>
        <taxon>Bacteria</taxon>
        <taxon>Bacillati</taxon>
        <taxon>Bacillota</taxon>
        <taxon>Bacilli</taxon>
        <taxon>Bacillales</taxon>
        <taxon>Paenibacillaceae</taxon>
        <taxon>Paenibacillus</taxon>
    </lineage>
</organism>
<dbReference type="InterPro" id="IPR013217">
    <property type="entry name" value="Methyltransf_12"/>
</dbReference>
<dbReference type="Proteomes" id="UP000570361">
    <property type="component" value="Unassembled WGS sequence"/>
</dbReference>
<evidence type="ECO:0000313" key="2">
    <source>
        <dbReference type="EMBL" id="MBB3110266.1"/>
    </source>
</evidence>
<evidence type="ECO:0000313" key="3">
    <source>
        <dbReference type="Proteomes" id="UP000570361"/>
    </source>
</evidence>